<dbReference type="PRINTS" id="PR00419">
    <property type="entry name" value="ADXRDTASE"/>
</dbReference>
<proteinExistence type="inferred from homology"/>
<dbReference type="Proteomes" id="UP000694411">
    <property type="component" value="Unassembled WGS sequence"/>
</dbReference>
<sequence>MAKRVAIVGAGVSGLASIKCCLEEGLEPTCFERSDDLGGLWRFTVSENRLVHFI</sequence>
<dbReference type="SUPFAM" id="SSF51905">
    <property type="entry name" value="FAD/NAD(P)-binding domain"/>
    <property type="match status" value="1"/>
</dbReference>
<comment type="similarity">
    <text evidence="1 5">Belongs to the FMO family.</text>
</comment>
<evidence type="ECO:0000313" key="6">
    <source>
        <dbReference type="Ensembl" id="ENSTGEP00000015193.1"/>
    </source>
</evidence>
<keyword evidence="5" id="KW-0503">Monooxygenase</keyword>
<evidence type="ECO:0000256" key="1">
    <source>
        <dbReference type="ARBA" id="ARBA00009183"/>
    </source>
</evidence>
<dbReference type="GO" id="GO:0050660">
    <property type="term" value="F:flavin adenine dinucleotide binding"/>
    <property type="evidence" value="ECO:0007669"/>
    <property type="project" value="InterPro"/>
</dbReference>
<dbReference type="InterPro" id="IPR036188">
    <property type="entry name" value="FAD/NAD-bd_sf"/>
</dbReference>
<keyword evidence="3 5" id="KW-0274">FAD</keyword>
<keyword evidence="4 5" id="KW-0560">Oxidoreductase</keyword>
<comment type="cofactor">
    <cofactor evidence="5">
        <name>FAD</name>
        <dbReference type="ChEBI" id="CHEBI:57692"/>
    </cofactor>
</comment>
<reference evidence="6" key="2">
    <citation type="submission" date="2025-09" db="UniProtKB">
        <authorList>
            <consortium name="Ensembl"/>
        </authorList>
    </citation>
    <scope>IDENTIFICATION</scope>
</reference>
<keyword evidence="7" id="KW-1185">Reference proteome</keyword>
<dbReference type="AlphaFoldDB" id="A0A8D2F398"/>
<evidence type="ECO:0000256" key="3">
    <source>
        <dbReference type="ARBA" id="ARBA00022827"/>
    </source>
</evidence>
<dbReference type="InterPro" id="IPR050346">
    <property type="entry name" value="FMO-like"/>
</dbReference>
<evidence type="ECO:0000256" key="5">
    <source>
        <dbReference type="RuleBase" id="RU361177"/>
    </source>
</evidence>
<dbReference type="Ensembl" id="ENSTGET00000018204.1">
    <property type="protein sequence ID" value="ENSTGEP00000015193.1"/>
    <property type="gene ID" value="ENSTGEG00000012333.1"/>
</dbReference>
<evidence type="ECO:0000313" key="7">
    <source>
        <dbReference type="Proteomes" id="UP000694411"/>
    </source>
</evidence>
<dbReference type="GO" id="GO:0050661">
    <property type="term" value="F:NADP binding"/>
    <property type="evidence" value="ECO:0007669"/>
    <property type="project" value="InterPro"/>
</dbReference>
<organism evidence="6 7">
    <name type="scientific">Theropithecus gelada</name>
    <name type="common">Gelada baboon</name>
    <dbReference type="NCBI Taxonomy" id="9565"/>
    <lineage>
        <taxon>Eukaryota</taxon>
        <taxon>Metazoa</taxon>
        <taxon>Chordata</taxon>
        <taxon>Craniata</taxon>
        <taxon>Vertebrata</taxon>
        <taxon>Euteleostomi</taxon>
        <taxon>Mammalia</taxon>
        <taxon>Eutheria</taxon>
        <taxon>Euarchontoglires</taxon>
        <taxon>Primates</taxon>
        <taxon>Haplorrhini</taxon>
        <taxon>Catarrhini</taxon>
        <taxon>Cercopithecidae</taxon>
        <taxon>Cercopithecinae</taxon>
        <taxon>Theropithecus</taxon>
    </lineage>
</organism>
<keyword evidence="2 5" id="KW-0285">Flavoprotein</keyword>
<dbReference type="EC" id="1.-.-.-" evidence="5"/>
<name>A0A8D2F398_THEGE</name>
<dbReference type="PANTHER" id="PTHR23023">
    <property type="entry name" value="DIMETHYLANILINE MONOOXYGENASE"/>
    <property type="match status" value="1"/>
</dbReference>
<accession>A0A8D2F398</accession>
<reference evidence="6" key="1">
    <citation type="submission" date="2025-08" db="UniProtKB">
        <authorList>
            <consortium name="Ensembl"/>
        </authorList>
    </citation>
    <scope>IDENTIFICATION</scope>
</reference>
<protein>
    <recommendedName>
        <fullName evidence="5">Flavin-containing monooxygenase</fullName>
        <ecNumber evidence="5">1.-.-.-</ecNumber>
    </recommendedName>
</protein>
<dbReference type="Pfam" id="PF00743">
    <property type="entry name" value="FMO-like"/>
    <property type="match status" value="1"/>
</dbReference>
<dbReference type="InterPro" id="IPR020946">
    <property type="entry name" value="Flavin_mOase-like"/>
</dbReference>
<dbReference type="GO" id="GO:0004499">
    <property type="term" value="F:N,N-dimethylaniline monooxygenase activity"/>
    <property type="evidence" value="ECO:0007669"/>
    <property type="project" value="InterPro"/>
</dbReference>
<dbReference type="Gene3D" id="3.50.50.60">
    <property type="entry name" value="FAD/NAD(P)-binding domain"/>
    <property type="match status" value="1"/>
</dbReference>
<evidence type="ECO:0000256" key="2">
    <source>
        <dbReference type="ARBA" id="ARBA00022630"/>
    </source>
</evidence>
<evidence type="ECO:0000256" key="4">
    <source>
        <dbReference type="ARBA" id="ARBA00023002"/>
    </source>
</evidence>